<evidence type="ECO:0000313" key="10">
    <source>
        <dbReference type="Proteomes" id="UP001596116"/>
    </source>
</evidence>
<comment type="caution">
    <text evidence="9">The sequence shown here is derived from an EMBL/GenBank/DDBJ whole genome shotgun (WGS) entry which is preliminary data.</text>
</comment>
<evidence type="ECO:0000256" key="8">
    <source>
        <dbReference type="SAM" id="SignalP"/>
    </source>
</evidence>
<evidence type="ECO:0000313" key="9">
    <source>
        <dbReference type="EMBL" id="MFC6033945.1"/>
    </source>
</evidence>
<keyword evidence="9" id="KW-0966">Cell projection</keyword>
<name>A0ABW1KS34_9PROT</name>
<comment type="similarity">
    <text evidence="2 7">Belongs to the FlgH family.</text>
</comment>
<evidence type="ECO:0000256" key="1">
    <source>
        <dbReference type="ARBA" id="ARBA00002591"/>
    </source>
</evidence>
<evidence type="ECO:0000256" key="5">
    <source>
        <dbReference type="ARBA" id="ARBA00023143"/>
    </source>
</evidence>
<dbReference type="InterPro" id="IPR000527">
    <property type="entry name" value="Flag_Lring"/>
</dbReference>
<comment type="subcellular location">
    <subcellularLocation>
        <location evidence="7">Cell outer membrane</location>
        <topology evidence="7">Lipid-anchor</topology>
    </subcellularLocation>
    <subcellularLocation>
        <location evidence="7">Bacterial flagellum basal body</location>
    </subcellularLocation>
</comment>
<feature type="signal peptide" evidence="8">
    <location>
        <begin position="1"/>
        <end position="20"/>
    </location>
</feature>
<gene>
    <name evidence="7 9" type="primary">flgH</name>
    <name evidence="9" type="ORF">ACFMB1_00215</name>
</gene>
<keyword evidence="4 7" id="KW-0472">Membrane</keyword>
<dbReference type="PRINTS" id="PR01008">
    <property type="entry name" value="FLGLRINGFLGH"/>
</dbReference>
<reference evidence="9 10" key="1">
    <citation type="submission" date="2024-09" db="EMBL/GenBank/DDBJ databases">
        <authorList>
            <person name="Zhang Z.-H."/>
        </authorList>
    </citation>
    <scope>NUCLEOTIDE SEQUENCE [LARGE SCALE GENOMIC DNA]</scope>
    <source>
        <strain evidence="9 10">HHTR114</strain>
    </source>
</reference>
<dbReference type="Proteomes" id="UP001596116">
    <property type="component" value="Unassembled WGS sequence"/>
</dbReference>
<evidence type="ECO:0000256" key="2">
    <source>
        <dbReference type="ARBA" id="ARBA00006929"/>
    </source>
</evidence>
<keyword evidence="7" id="KW-0449">Lipoprotein</keyword>
<evidence type="ECO:0000256" key="6">
    <source>
        <dbReference type="ARBA" id="ARBA00023237"/>
    </source>
</evidence>
<dbReference type="RefSeq" id="WP_379880769.1">
    <property type="nucleotide sequence ID" value="NZ_JBHPON010000001.1"/>
</dbReference>
<keyword evidence="5 7" id="KW-0975">Bacterial flagellum</keyword>
<dbReference type="PANTHER" id="PTHR34933:SF1">
    <property type="entry name" value="FLAGELLAR L-RING PROTEIN"/>
    <property type="match status" value="1"/>
</dbReference>
<dbReference type="Pfam" id="PF02107">
    <property type="entry name" value="FlgH"/>
    <property type="match status" value="1"/>
</dbReference>
<accession>A0ABW1KS34</accession>
<keyword evidence="9" id="KW-0282">Flagellum</keyword>
<keyword evidence="3 7" id="KW-0732">Signal</keyword>
<dbReference type="PANTHER" id="PTHR34933">
    <property type="entry name" value="FLAGELLAR L-RING PROTEIN"/>
    <property type="match status" value="1"/>
</dbReference>
<dbReference type="HAMAP" id="MF_00415">
    <property type="entry name" value="FlgH"/>
    <property type="match status" value="1"/>
</dbReference>
<protein>
    <recommendedName>
        <fullName evidence="7">Flagellar L-ring protein</fullName>
    </recommendedName>
    <alternativeName>
        <fullName evidence="7">Basal body L-ring protein</fullName>
    </alternativeName>
</protein>
<dbReference type="NCBIfam" id="NF001305">
    <property type="entry name" value="PRK00249.1-5"/>
    <property type="match status" value="1"/>
</dbReference>
<comment type="subunit">
    <text evidence="7">The basal body constitutes a major portion of the flagellar organelle and consists of four rings (L,P,S, and M) mounted on a central rod.</text>
</comment>
<comment type="function">
    <text evidence="1 7">Assembles around the rod to form the L-ring and probably protects the motor/basal body from shearing forces during rotation.</text>
</comment>
<dbReference type="EMBL" id="JBHPON010000001">
    <property type="protein sequence ID" value="MFC6033945.1"/>
    <property type="molecule type" value="Genomic_DNA"/>
</dbReference>
<evidence type="ECO:0000256" key="3">
    <source>
        <dbReference type="ARBA" id="ARBA00022729"/>
    </source>
</evidence>
<keyword evidence="6 7" id="KW-0998">Cell outer membrane</keyword>
<organism evidence="9 10">
    <name type="scientific">Hyphococcus aureus</name>
    <dbReference type="NCBI Taxonomy" id="2666033"/>
    <lineage>
        <taxon>Bacteria</taxon>
        <taxon>Pseudomonadati</taxon>
        <taxon>Pseudomonadota</taxon>
        <taxon>Alphaproteobacteria</taxon>
        <taxon>Parvularculales</taxon>
        <taxon>Parvularculaceae</taxon>
        <taxon>Hyphococcus</taxon>
    </lineage>
</organism>
<proteinExistence type="inferred from homology"/>
<sequence length="253" mass="27504">MTRKLLLLTVLMLAPLLTVGGCSSRLDHMFNPPSISPVGDMRNPMPAPDPRRYDVPPKAEHPTDAKITTASLWRSGPSSLFGDRRARSMGDIVTVVIEIDEEAEIKNSTTRSRSSSDDMAVSNLFGLNSLAEDILPNGATLDPAIGTSSGTSSSGDGQIKREEKITLRVAATVINELPNGHLAITGSQEIRVNYELRELLVAGIIRPEDIARNNTITYDKIADARISYGGRGQISDMQRARYGQQIIDMVSPF</sequence>
<keyword evidence="10" id="KW-1185">Reference proteome</keyword>
<dbReference type="PROSITE" id="PS51257">
    <property type="entry name" value="PROKAR_LIPOPROTEIN"/>
    <property type="match status" value="1"/>
</dbReference>
<evidence type="ECO:0000256" key="7">
    <source>
        <dbReference type="HAMAP-Rule" id="MF_00415"/>
    </source>
</evidence>
<evidence type="ECO:0000256" key="4">
    <source>
        <dbReference type="ARBA" id="ARBA00023136"/>
    </source>
</evidence>
<feature type="chain" id="PRO_5047029295" description="Flagellar L-ring protein" evidence="8">
    <location>
        <begin position="21"/>
        <end position="253"/>
    </location>
</feature>
<keyword evidence="9" id="KW-0969">Cilium</keyword>